<keyword evidence="2" id="KW-1133">Transmembrane helix</keyword>
<dbReference type="Proteomes" id="UP000037069">
    <property type="component" value="Unassembled WGS sequence"/>
</dbReference>
<evidence type="ECO:0000313" key="4">
    <source>
        <dbReference type="Proteomes" id="UP000037069"/>
    </source>
</evidence>
<evidence type="ECO:0000256" key="1">
    <source>
        <dbReference type="SAM" id="MobiDB-lite"/>
    </source>
</evidence>
<comment type="caution">
    <text evidence="3">The sequence shown here is derived from an EMBL/GenBank/DDBJ whole genome shotgun (WGS) entry which is preliminary data.</text>
</comment>
<feature type="region of interest" description="Disordered" evidence="1">
    <location>
        <begin position="1"/>
        <end position="36"/>
    </location>
</feature>
<gene>
    <name evidence="3" type="ORF">FF38_00336</name>
</gene>
<dbReference type="EMBL" id="JRES01000664">
    <property type="protein sequence ID" value="KNC29443.1"/>
    <property type="molecule type" value="Genomic_DNA"/>
</dbReference>
<proteinExistence type="predicted"/>
<dbReference type="OrthoDB" id="283575at2759"/>
<accession>A0A0L0CAL4</accession>
<keyword evidence="2" id="KW-0472">Membrane</keyword>
<sequence length="183" mass="20944">MQHQYKQKHQQQYTCNNKNNNEHQSHKRIEKRRTTTKAITEQNLKTIPKTTATTMSTPKYASANVQQQELPRSITTTTIAATSAVEATTIRTKPYKENALKKQHSRHKNTNNTTAITTDSNMRSISNMSSNRQSDKTAFSSFATKRSISWSYNSYPAGQLVQWIFLTLLIYLSMGKLKNIINL</sequence>
<feature type="transmembrane region" description="Helical" evidence="2">
    <location>
        <begin position="155"/>
        <end position="174"/>
    </location>
</feature>
<evidence type="ECO:0000256" key="2">
    <source>
        <dbReference type="SAM" id="Phobius"/>
    </source>
</evidence>
<keyword evidence="2" id="KW-0812">Transmembrane</keyword>
<protein>
    <submittedName>
        <fullName evidence="3">Uncharacterized protein</fullName>
    </submittedName>
</protein>
<feature type="compositionally biased region" description="Basic residues" evidence="1">
    <location>
        <begin position="25"/>
        <end position="35"/>
    </location>
</feature>
<keyword evidence="4" id="KW-1185">Reference proteome</keyword>
<reference evidence="3 4" key="1">
    <citation type="journal article" date="2015" name="Nat. Commun.">
        <title>Lucilia cuprina genome unlocks parasitic fly biology to underpin future interventions.</title>
        <authorList>
            <person name="Anstead C.A."/>
            <person name="Korhonen P.K."/>
            <person name="Young N.D."/>
            <person name="Hall R.S."/>
            <person name="Jex A.R."/>
            <person name="Murali S.C."/>
            <person name="Hughes D.S."/>
            <person name="Lee S.F."/>
            <person name="Perry T."/>
            <person name="Stroehlein A.J."/>
            <person name="Ansell B.R."/>
            <person name="Breugelmans B."/>
            <person name="Hofmann A."/>
            <person name="Qu J."/>
            <person name="Dugan S."/>
            <person name="Lee S.L."/>
            <person name="Chao H."/>
            <person name="Dinh H."/>
            <person name="Han Y."/>
            <person name="Doddapaneni H.V."/>
            <person name="Worley K.C."/>
            <person name="Muzny D.M."/>
            <person name="Ioannidis P."/>
            <person name="Waterhouse R.M."/>
            <person name="Zdobnov E.M."/>
            <person name="James P.J."/>
            <person name="Bagnall N.H."/>
            <person name="Kotze A.C."/>
            <person name="Gibbs R.A."/>
            <person name="Richards S."/>
            <person name="Batterham P."/>
            <person name="Gasser R.B."/>
        </authorList>
    </citation>
    <scope>NUCLEOTIDE SEQUENCE [LARGE SCALE GENOMIC DNA]</scope>
    <source>
        <strain evidence="3 4">LS</strain>
        <tissue evidence="3">Full body</tissue>
    </source>
</reference>
<name>A0A0L0CAL4_LUCCU</name>
<organism evidence="3 4">
    <name type="scientific">Lucilia cuprina</name>
    <name type="common">Green bottle fly</name>
    <name type="synonym">Australian sheep blowfly</name>
    <dbReference type="NCBI Taxonomy" id="7375"/>
    <lineage>
        <taxon>Eukaryota</taxon>
        <taxon>Metazoa</taxon>
        <taxon>Ecdysozoa</taxon>
        <taxon>Arthropoda</taxon>
        <taxon>Hexapoda</taxon>
        <taxon>Insecta</taxon>
        <taxon>Pterygota</taxon>
        <taxon>Neoptera</taxon>
        <taxon>Endopterygota</taxon>
        <taxon>Diptera</taxon>
        <taxon>Brachycera</taxon>
        <taxon>Muscomorpha</taxon>
        <taxon>Oestroidea</taxon>
        <taxon>Calliphoridae</taxon>
        <taxon>Luciliinae</taxon>
        <taxon>Lucilia</taxon>
    </lineage>
</organism>
<dbReference type="AlphaFoldDB" id="A0A0L0CAL4"/>
<evidence type="ECO:0000313" key="3">
    <source>
        <dbReference type="EMBL" id="KNC29443.1"/>
    </source>
</evidence>